<evidence type="ECO:0000313" key="3">
    <source>
        <dbReference type="Proteomes" id="UP000193642"/>
    </source>
</evidence>
<reference evidence="2 3" key="1">
    <citation type="submission" date="2016-07" db="EMBL/GenBank/DDBJ databases">
        <title>Pervasive Adenine N6-methylation of Active Genes in Fungi.</title>
        <authorList>
            <consortium name="DOE Joint Genome Institute"/>
            <person name="Mondo S.J."/>
            <person name="Dannebaum R.O."/>
            <person name="Kuo R.C."/>
            <person name="Labutti K."/>
            <person name="Haridas S."/>
            <person name="Kuo A."/>
            <person name="Salamov A."/>
            <person name="Ahrendt S.R."/>
            <person name="Lipzen A."/>
            <person name="Sullivan W."/>
            <person name="Andreopoulos W.B."/>
            <person name="Clum A."/>
            <person name="Lindquist E."/>
            <person name="Daum C."/>
            <person name="Ramamoorthy G.K."/>
            <person name="Gryganskyi A."/>
            <person name="Culley D."/>
            <person name="Magnuson J.K."/>
            <person name="James T.Y."/>
            <person name="O'Malley M.A."/>
            <person name="Stajich J.E."/>
            <person name="Spatafora J.W."/>
            <person name="Visel A."/>
            <person name="Grigoriev I.V."/>
        </authorList>
    </citation>
    <scope>NUCLEOTIDE SEQUENCE [LARGE SCALE GENOMIC DNA]</scope>
    <source>
        <strain evidence="2 3">JEL800</strain>
    </source>
</reference>
<keyword evidence="1" id="KW-1133">Transmembrane helix</keyword>
<accession>A0A1Y2D3J2</accession>
<comment type="caution">
    <text evidence="2">The sequence shown here is derived from an EMBL/GenBank/DDBJ whole genome shotgun (WGS) entry which is preliminary data.</text>
</comment>
<evidence type="ECO:0000256" key="1">
    <source>
        <dbReference type="SAM" id="Phobius"/>
    </source>
</evidence>
<keyword evidence="1" id="KW-0472">Membrane</keyword>
<keyword evidence="1" id="KW-0812">Transmembrane</keyword>
<evidence type="ECO:0000313" key="2">
    <source>
        <dbReference type="EMBL" id="ORY53125.1"/>
    </source>
</evidence>
<keyword evidence="3" id="KW-1185">Reference proteome</keyword>
<gene>
    <name evidence="2" type="ORF">BCR33DRAFT_187821</name>
</gene>
<proteinExistence type="predicted"/>
<dbReference type="EMBL" id="MCGO01000002">
    <property type="protein sequence ID" value="ORY53125.1"/>
    <property type="molecule type" value="Genomic_DNA"/>
</dbReference>
<dbReference type="AlphaFoldDB" id="A0A1Y2D3J2"/>
<organism evidence="2 3">
    <name type="scientific">Rhizoclosmatium globosum</name>
    <dbReference type="NCBI Taxonomy" id="329046"/>
    <lineage>
        <taxon>Eukaryota</taxon>
        <taxon>Fungi</taxon>
        <taxon>Fungi incertae sedis</taxon>
        <taxon>Chytridiomycota</taxon>
        <taxon>Chytridiomycota incertae sedis</taxon>
        <taxon>Chytridiomycetes</taxon>
        <taxon>Chytridiales</taxon>
        <taxon>Chytriomycetaceae</taxon>
        <taxon>Rhizoclosmatium</taxon>
    </lineage>
</organism>
<dbReference type="Proteomes" id="UP000193642">
    <property type="component" value="Unassembled WGS sequence"/>
</dbReference>
<feature type="transmembrane region" description="Helical" evidence="1">
    <location>
        <begin position="59"/>
        <end position="79"/>
    </location>
</feature>
<sequence>MVAQLRRFWIWSSQQGNSTQKSKLKKFNIFGKLAPKGAVKISNVWLSPDMRKTSANGCAFPWFFAIYVLTICLLFLDLLSLQMLPYRGYHFQFQFPSCFMLAKWTFPVAIINPPV</sequence>
<protein>
    <submittedName>
        <fullName evidence="2">Uncharacterized protein</fullName>
    </submittedName>
</protein>
<name>A0A1Y2D3J2_9FUNG</name>